<organism evidence="3 4">
    <name type="scientific">Hydrogenophaga defluvii</name>
    <dbReference type="NCBI Taxonomy" id="249410"/>
    <lineage>
        <taxon>Bacteria</taxon>
        <taxon>Pseudomonadati</taxon>
        <taxon>Pseudomonadota</taxon>
        <taxon>Betaproteobacteria</taxon>
        <taxon>Burkholderiales</taxon>
        <taxon>Comamonadaceae</taxon>
        <taxon>Hydrogenophaga</taxon>
    </lineage>
</organism>
<dbReference type="Gene3D" id="1.10.10.10">
    <property type="entry name" value="Winged helix-like DNA-binding domain superfamily/Winged helix DNA-binding domain"/>
    <property type="match status" value="1"/>
</dbReference>
<feature type="domain" description="ANTAR" evidence="2">
    <location>
        <begin position="344"/>
        <end position="405"/>
    </location>
</feature>
<evidence type="ECO:0000259" key="1">
    <source>
        <dbReference type="PROSITE" id="PS50906"/>
    </source>
</evidence>
<accession>A0ABW2SHH2</accession>
<keyword evidence="4" id="KW-1185">Reference proteome</keyword>
<dbReference type="Proteomes" id="UP001596457">
    <property type="component" value="Unassembled WGS sequence"/>
</dbReference>
<feature type="domain" description="NIT" evidence="1">
    <location>
        <begin position="30"/>
        <end position="285"/>
    </location>
</feature>
<protein>
    <submittedName>
        <fullName evidence="3">Nitrate- and nitrite sensing domain-containing protein</fullName>
    </submittedName>
</protein>
<dbReference type="InterPro" id="IPR013587">
    <property type="entry name" value="Nitrate/nitrite_sensing"/>
</dbReference>
<dbReference type="Pfam" id="PF03861">
    <property type="entry name" value="ANTAR"/>
    <property type="match status" value="1"/>
</dbReference>
<dbReference type="InterPro" id="IPR036388">
    <property type="entry name" value="WH-like_DNA-bd_sf"/>
</dbReference>
<dbReference type="InterPro" id="IPR005561">
    <property type="entry name" value="ANTAR"/>
</dbReference>
<dbReference type="EMBL" id="JBHTBZ010000089">
    <property type="protein sequence ID" value="MFC7462994.1"/>
    <property type="molecule type" value="Genomic_DNA"/>
</dbReference>
<dbReference type="InterPro" id="IPR011006">
    <property type="entry name" value="CheY-like_superfamily"/>
</dbReference>
<proteinExistence type="predicted"/>
<dbReference type="SMART" id="SM01012">
    <property type="entry name" value="ANTAR"/>
    <property type="match status" value="1"/>
</dbReference>
<dbReference type="Pfam" id="PF08376">
    <property type="entry name" value="NIT"/>
    <property type="match status" value="1"/>
</dbReference>
<dbReference type="SUPFAM" id="SSF52172">
    <property type="entry name" value="CheY-like"/>
    <property type="match status" value="1"/>
</dbReference>
<comment type="caution">
    <text evidence="3">The sequence shown here is derived from an EMBL/GenBank/DDBJ whole genome shotgun (WGS) entry which is preliminary data.</text>
</comment>
<evidence type="ECO:0000313" key="4">
    <source>
        <dbReference type="Proteomes" id="UP001596457"/>
    </source>
</evidence>
<evidence type="ECO:0000259" key="2">
    <source>
        <dbReference type="PROSITE" id="PS50921"/>
    </source>
</evidence>
<name>A0ABW2SHH2_9BURK</name>
<evidence type="ECO:0000313" key="3">
    <source>
        <dbReference type="EMBL" id="MFC7462994.1"/>
    </source>
</evidence>
<gene>
    <name evidence="3" type="ORF">ACFQU0_21460</name>
</gene>
<dbReference type="PROSITE" id="PS50906">
    <property type="entry name" value="NIT"/>
    <property type="match status" value="1"/>
</dbReference>
<dbReference type="InterPro" id="IPR010910">
    <property type="entry name" value="Nitrate/nitrite_sensing_bac"/>
</dbReference>
<reference evidence="4" key="1">
    <citation type="journal article" date="2019" name="Int. J. Syst. Evol. Microbiol.">
        <title>The Global Catalogue of Microorganisms (GCM) 10K type strain sequencing project: providing services to taxonomists for standard genome sequencing and annotation.</title>
        <authorList>
            <consortium name="The Broad Institute Genomics Platform"/>
            <consortium name="The Broad Institute Genome Sequencing Center for Infectious Disease"/>
            <person name="Wu L."/>
            <person name="Ma J."/>
        </authorList>
    </citation>
    <scope>NUCLEOTIDE SEQUENCE [LARGE SCALE GENOMIC DNA]</scope>
    <source>
        <strain evidence="4">CCUG 53903</strain>
    </source>
</reference>
<dbReference type="RefSeq" id="WP_382204258.1">
    <property type="nucleotide sequence ID" value="NZ_JBHTBZ010000089.1"/>
</dbReference>
<sequence length="425" mass="46470">MKSGLHFLLAAKCCEIAELQQLTLTAELVDASARLVHELQRERGMSNLYLGSAGQRFGAERLAQVAQTAHAEQALRQHFDQLDTQATQLRQGARLFARIAYVLHGLAALPALRQQVGRGAWLPAQATAAYTRLIAGLLAVIFEAADTASDPAISRLLVGFFNFMQSKELAGQERATGSALFASGQADDAGQQRLTYLIESQERALEVFAQFAPGEAVALWQRSDDPNTRAALERMRRMLGATVAGGALNPELSQRWFDTCTERMEAMKAVEDHLSKDLRALCHQRREHLGQELQALDQVPTSVLPVGLDFFDATPDGSPSPGLPLGTQLQHSVLELVQAQAQRLQAMSAELDTTRASLNERKLVERAKGLLMAQRQLSEAQAHKTLRQLAMNQNRRLVDVAEAVLALADLTTGTVHPHTDAATHK</sequence>
<dbReference type="PROSITE" id="PS50921">
    <property type="entry name" value="ANTAR"/>
    <property type="match status" value="1"/>
</dbReference>